<dbReference type="SUPFAM" id="SSF52540">
    <property type="entry name" value="P-loop containing nucleoside triphosphate hydrolases"/>
    <property type="match status" value="1"/>
</dbReference>
<dbReference type="SMART" id="SM00382">
    <property type="entry name" value="AAA"/>
    <property type="match status" value="1"/>
</dbReference>
<sequence length="469" mass="53200">MELVVAATAEITRSLISFVISRTKAILKSHRNVVTLQDEMKKLTEHKNSIREAIAFARREGKSPTLEVNKWLQDVEELERDMDTMLDDGPASSSAAPCWNISSRYRQSRRTVKRLKRAKELISSCNFQVMLADRKSPSKAVQRMATESLAGQEAALETLKRIMELINDDHINRIAVWGMGGVGKTTLLANLNNLYECSLAESFDIVIWVTVSKDSDLVTIQSLLAERLNLEFEPGESMQCRANRIYRRLMLKRKSLLILDDVWEKIDLKDVGVPHGDDQAKCKIVLTTRSFDVCRDMMTDREIKVHLLREEAAWDLFVQSAGDAAMVRDIEPVAREICKRCCGLPLAIKTVGKSMRNKRMIELWKDMLRWLKLVVPSGGSCIEREVHLPMKLSYDSLPSKIHQSCFLFCSLYPGNFSIKESELIQCWIADGLIDKHQTIEESFNSGIAMIENLKDSCMLEQGDGIGTVK</sequence>
<reference evidence="8" key="1">
    <citation type="submission" date="2025-05" db="UniProtKB">
        <authorList>
            <consortium name="RefSeq"/>
        </authorList>
    </citation>
    <scope>NUCLEOTIDE SEQUENCE [LARGE SCALE GENOMIC DNA]</scope>
</reference>
<keyword evidence="1" id="KW-0433">Leucine-rich repeat</keyword>
<dbReference type="InterPro" id="IPR036388">
    <property type="entry name" value="WH-like_DNA-bd_sf"/>
</dbReference>
<evidence type="ECO:0000256" key="2">
    <source>
        <dbReference type="ARBA" id="ARBA00022737"/>
    </source>
</evidence>
<evidence type="ECO:0000259" key="7">
    <source>
        <dbReference type="SMART" id="SM00382"/>
    </source>
</evidence>
<evidence type="ECO:0000313" key="8">
    <source>
        <dbReference type="Proteomes" id="UP000827889"/>
    </source>
</evidence>
<proteinExistence type="predicted"/>
<evidence type="ECO:0000256" key="6">
    <source>
        <dbReference type="SAM" id="Coils"/>
    </source>
</evidence>
<reference evidence="9" key="2">
    <citation type="submission" date="2025-08" db="UniProtKB">
        <authorList>
            <consortium name="RefSeq"/>
        </authorList>
    </citation>
    <scope>IDENTIFICATION</scope>
    <source>
        <tissue evidence="9">Leaf</tissue>
    </source>
</reference>
<dbReference type="Pfam" id="PF00931">
    <property type="entry name" value="NB-ARC"/>
    <property type="match status" value="1"/>
</dbReference>
<keyword evidence="8" id="KW-1185">Reference proteome</keyword>
<dbReference type="GeneID" id="125313696"/>
<dbReference type="InterPro" id="IPR003593">
    <property type="entry name" value="AAA+_ATPase"/>
</dbReference>
<gene>
    <name evidence="9" type="primary">LOC125313696</name>
</gene>
<dbReference type="Proteomes" id="UP000827889">
    <property type="component" value="Chromosome 2"/>
</dbReference>
<evidence type="ECO:0000256" key="4">
    <source>
        <dbReference type="ARBA" id="ARBA00022821"/>
    </source>
</evidence>
<evidence type="ECO:0000256" key="3">
    <source>
        <dbReference type="ARBA" id="ARBA00022741"/>
    </source>
</evidence>
<keyword evidence="5" id="KW-0067">ATP-binding</keyword>
<protein>
    <submittedName>
        <fullName evidence="9">Probable disease resistance protein At4g27220</fullName>
    </submittedName>
</protein>
<dbReference type="InterPro" id="IPR042197">
    <property type="entry name" value="Apaf_helical"/>
</dbReference>
<dbReference type="InterPro" id="IPR050905">
    <property type="entry name" value="Plant_NBS-LRR"/>
</dbReference>
<dbReference type="PANTHER" id="PTHR33463">
    <property type="entry name" value="NB-ARC DOMAIN-CONTAINING PROTEIN-RELATED"/>
    <property type="match status" value="1"/>
</dbReference>
<dbReference type="RefSeq" id="XP_048129484.1">
    <property type="nucleotide sequence ID" value="XM_048273527.1"/>
</dbReference>
<dbReference type="PANTHER" id="PTHR33463:SF202">
    <property type="entry name" value="NB-ARC DOMAIN-CONTAINING PROTEIN"/>
    <property type="match status" value="1"/>
</dbReference>
<organism evidence="8 9">
    <name type="scientific">Rhodamnia argentea</name>
    <dbReference type="NCBI Taxonomy" id="178133"/>
    <lineage>
        <taxon>Eukaryota</taxon>
        <taxon>Viridiplantae</taxon>
        <taxon>Streptophyta</taxon>
        <taxon>Embryophyta</taxon>
        <taxon>Tracheophyta</taxon>
        <taxon>Spermatophyta</taxon>
        <taxon>Magnoliopsida</taxon>
        <taxon>eudicotyledons</taxon>
        <taxon>Gunneridae</taxon>
        <taxon>Pentapetalae</taxon>
        <taxon>rosids</taxon>
        <taxon>malvids</taxon>
        <taxon>Myrtales</taxon>
        <taxon>Myrtaceae</taxon>
        <taxon>Myrtoideae</taxon>
        <taxon>Myrteae</taxon>
        <taxon>Australasian group</taxon>
        <taxon>Rhodamnia</taxon>
    </lineage>
</organism>
<name>A0ABM3GYV6_9MYRT</name>
<keyword evidence="6" id="KW-0175">Coiled coil</keyword>
<dbReference type="InterPro" id="IPR027417">
    <property type="entry name" value="P-loop_NTPase"/>
</dbReference>
<evidence type="ECO:0000256" key="5">
    <source>
        <dbReference type="ARBA" id="ARBA00022840"/>
    </source>
</evidence>
<feature type="coiled-coil region" evidence="6">
    <location>
        <begin position="33"/>
        <end position="88"/>
    </location>
</feature>
<dbReference type="Gene3D" id="1.10.10.10">
    <property type="entry name" value="Winged helix-like DNA-binding domain superfamily/Winged helix DNA-binding domain"/>
    <property type="match status" value="1"/>
</dbReference>
<feature type="non-terminal residue" evidence="9">
    <location>
        <position position="469"/>
    </location>
</feature>
<dbReference type="InterPro" id="IPR002182">
    <property type="entry name" value="NB-ARC"/>
</dbReference>
<accession>A0ABM3GYV6</accession>
<feature type="domain" description="AAA+ ATPase" evidence="7">
    <location>
        <begin position="170"/>
        <end position="309"/>
    </location>
</feature>
<dbReference type="Gene3D" id="1.10.8.430">
    <property type="entry name" value="Helical domain of apoptotic protease-activating factors"/>
    <property type="match status" value="1"/>
</dbReference>
<dbReference type="PRINTS" id="PR00364">
    <property type="entry name" value="DISEASERSIST"/>
</dbReference>
<evidence type="ECO:0000256" key="1">
    <source>
        <dbReference type="ARBA" id="ARBA00022614"/>
    </source>
</evidence>
<keyword evidence="3" id="KW-0547">Nucleotide-binding</keyword>
<keyword evidence="4" id="KW-0611">Plant defense</keyword>
<keyword evidence="2" id="KW-0677">Repeat</keyword>
<evidence type="ECO:0000313" key="9">
    <source>
        <dbReference type="RefSeq" id="XP_048129484.1"/>
    </source>
</evidence>
<dbReference type="Gene3D" id="3.40.50.300">
    <property type="entry name" value="P-loop containing nucleotide triphosphate hydrolases"/>
    <property type="match status" value="1"/>
</dbReference>